<keyword evidence="2" id="KW-1185">Reference proteome</keyword>
<accession>A0ACB7ZZY4</accession>
<organism evidence="1 2">
    <name type="scientific">Hygrophoropsis aurantiaca</name>
    <dbReference type="NCBI Taxonomy" id="72124"/>
    <lineage>
        <taxon>Eukaryota</taxon>
        <taxon>Fungi</taxon>
        <taxon>Dikarya</taxon>
        <taxon>Basidiomycota</taxon>
        <taxon>Agaricomycotina</taxon>
        <taxon>Agaricomycetes</taxon>
        <taxon>Agaricomycetidae</taxon>
        <taxon>Boletales</taxon>
        <taxon>Coniophorineae</taxon>
        <taxon>Hygrophoropsidaceae</taxon>
        <taxon>Hygrophoropsis</taxon>
    </lineage>
</organism>
<evidence type="ECO:0000313" key="2">
    <source>
        <dbReference type="Proteomes" id="UP000790377"/>
    </source>
</evidence>
<sequence>MSTTESQLAALEALIVSIQQIRTDNSVTRKLHANTLMTVFLHLSPALVSAIAFLIYDIALKFDKEVEYVWKARWSIPKVLFIFGRYYGLLFNIGGEILFTTVVNVIIIMRLNAMYQNFKVLVSLIVLLVCEFALELYITLIMAISTAENVITIPLDLPFPGCLSNPGDNRERTLICWIPTLIIATVFCLMTIAKLFEGGRWKLHRLRESRNFSPLIVSFIRDGALIFSLIFVILLASTIVTIVTNSELTNLPMPWLIAVYSFCASRLVLNPREVASRRHVVTALPNDTIELMTPMKFADRSRTHTESLKMGTASLYGRK</sequence>
<protein>
    <submittedName>
        <fullName evidence="1">Uncharacterized protein</fullName>
    </submittedName>
</protein>
<evidence type="ECO:0000313" key="1">
    <source>
        <dbReference type="EMBL" id="KAH7906464.1"/>
    </source>
</evidence>
<comment type="caution">
    <text evidence="1">The sequence shown here is derived from an EMBL/GenBank/DDBJ whole genome shotgun (WGS) entry which is preliminary data.</text>
</comment>
<dbReference type="EMBL" id="MU268015">
    <property type="protein sequence ID" value="KAH7906464.1"/>
    <property type="molecule type" value="Genomic_DNA"/>
</dbReference>
<reference evidence="1" key="1">
    <citation type="journal article" date="2021" name="New Phytol.">
        <title>Evolutionary innovations through gain and loss of genes in the ectomycorrhizal Boletales.</title>
        <authorList>
            <person name="Wu G."/>
            <person name="Miyauchi S."/>
            <person name="Morin E."/>
            <person name="Kuo A."/>
            <person name="Drula E."/>
            <person name="Varga T."/>
            <person name="Kohler A."/>
            <person name="Feng B."/>
            <person name="Cao Y."/>
            <person name="Lipzen A."/>
            <person name="Daum C."/>
            <person name="Hundley H."/>
            <person name="Pangilinan J."/>
            <person name="Johnson J."/>
            <person name="Barry K."/>
            <person name="LaButti K."/>
            <person name="Ng V."/>
            <person name="Ahrendt S."/>
            <person name="Min B."/>
            <person name="Choi I.G."/>
            <person name="Park H."/>
            <person name="Plett J.M."/>
            <person name="Magnuson J."/>
            <person name="Spatafora J.W."/>
            <person name="Nagy L.G."/>
            <person name="Henrissat B."/>
            <person name="Grigoriev I.V."/>
            <person name="Yang Z.L."/>
            <person name="Xu J."/>
            <person name="Martin F.M."/>
        </authorList>
    </citation>
    <scope>NUCLEOTIDE SEQUENCE</scope>
    <source>
        <strain evidence="1">ATCC 28755</strain>
    </source>
</reference>
<gene>
    <name evidence="1" type="ORF">BJ138DRAFT_1117543</name>
</gene>
<name>A0ACB7ZZY4_9AGAM</name>
<proteinExistence type="predicted"/>
<dbReference type="Proteomes" id="UP000790377">
    <property type="component" value="Unassembled WGS sequence"/>
</dbReference>